<dbReference type="SMART" id="SM00202">
    <property type="entry name" value="SR"/>
    <property type="match status" value="1"/>
</dbReference>
<evidence type="ECO:0000256" key="1">
    <source>
        <dbReference type="ARBA" id="ARBA00022729"/>
    </source>
</evidence>
<dbReference type="Proteomes" id="UP000534107">
    <property type="component" value="Unassembled WGS sequence"/>
</dbReference>
<evidence type="ECO:0000256" key="5">
    <source>
        <dbReference type="PROSITE-ProRule" id="PRU00196"/>
    </source>
</evidence>
<comment type="caution">
    <text evidence="7">The sequence shown here is derived from an EMBL/GenBank/DDBJ whole genome shotgun (WGS) entry which is preliminary data.</text>
</comment>
<feature type="disulfide bond" evidence="5">
    <location>
        <begin position="18"/>
        <end position="82"/>
    </location>
</feature>
<keyword evidence="1" id="KW-0732">Signal</keyword>
<dbReference type="Pfam" id="PF00530">
    <property type="entry name" value="SRCR"/>
    <property type="match status" value="2"/>
</dbReference>
<dbReference type="OrthoDB" id="536948at2759"/>
<dbReference type="InterPro" id="IPR001190">
    <property type="entry name" value="SRCR"/>
</dbReference>
<feature type="disulfide bond" evidence="5">
    <location>
        <begin position="31"/>
        <end position="92"/>
    </location>
</feature>
<feature type="disulfide bond" evidence="5">
    <location>
        <begin position="62"/>
        <end position="72"/>
    </location>
</feature>
<keyword evidence="4" id="KW-0325">Glycoprotein</keyword>
<evidence type="ECO:0000256" key="3">
    <source>
        <dbReference type="ARBA" id="ARBA00023157"/>
    </source>
</evidence>
<organism evidence="7 8">
    <name type="scientific">Bucco capensis</name>
    <name type="common">collared puffbird</name>
    <dbReference type="NCBI Taxonomy" id="135168"/>
    <lineage>
        <taxon>Eukaryota</taxon>
        <taxon>Metazoa</taxon>
        <taxon>Chordata</taxon>
        <taxon>Craniata</taxon>
        <taxon>Vertebrata</taxon>
        <taxon>Euteleostomi</taxon>
        <taxon>Archelosauria</taxon>
        <taxon>Archosauria</taxon>
        <taxon>Dinosauria</taxon>
        <taxon>Saurischia</taxon>
        <taxon>Theropoda</taxon>
        <taxon>Coelurosauria</taxon>
        <taxon>Aves</taxon>
        <taxon>Neognathae</taxon>
        <taxon>Neoaves</taxon>
        <taxon>Telluraves</taxon>
        <taxon>Coraciimorphae</taxon>
        <taxon>Piciformes</taxon>
        <taxon>Bucconidae</taxon>
        <taxon>Bucco</taxon>
    </lineage>
</organism>
<dbReference type="FunFam" id="3.10.250.10:FF:000006">
    <property type="entry name" value="neurotrypsin isoform X2"/>
    <property type="match status" value="1"/>
</dbReference>
<dbReference type="PANTHER" id="PTHR48071:SF24">
    <property type="entry name" value="DELETED IN MALIGNANT BRAIN TUMORS 1 PROTEIN-LIKE"/>
    <property type="match status" value="1"/>
</dbReference>
<dbReference type="InterPro" id="IPR036772">
    <property type="entry name" value="SRCR-like_dom_sf"/>
</dbReference>
<comment type="caution">
    <text evidence="5">Lacks conserved residue(s) required for the propagation of feature annotation.</text>
</comment>
<dbReference type="PANTHER" id="PTHR48071">
    <property type="entry name" value="SRCR DOMAIN-CONTAINING PROTEIN"/>
    <property type="match status" value="1"/>
</dbReference>
<keyword evidence="3 5" id="KW-1015">Disulfide bond</keyword>
<dbReference type="SUPFAM" id="SSF56487">
    <property type="entry name" value="SRCR-like"/>
    <property type="match status" value="2"/>
</dbReference>
<keyword evidence="8" id="KW-1185">Reference proteome</keyword>
<dbReference type="GO" id="GO:0005886">
    <property type="term" value="C:plasma membrane"/>
    <property type="evidence" value="ECO:0007669"/>
    <property type="project" value="TreeGrafter"/>
</dbReference>
<dbReference type="Gene3D" id="3.10.250.10">
    <property type="entry name" value="SRCR-like domain"/>
    <property type="match status" value="2"/>
</dbReference>
<dbReference type="AlphaFoldDB" id="A0A7K9HQV1"/>
<dbReference type="EMBL" id="VWZO01011346">
    <property type="protein sequence ID" value="NXH16221.1"/>
    <property type="molecule type" value="Genomic_DNA"/>
</dbReference>
<evidence type="ECO:0000313" key="7">
    <source>
        <dbReference type="EMBL" id="NXH16221.1"/>
    </source>
</evidence>
<reference evidence="7 8" key="1">
    <citation type="submission" date="2019-09" db="EMBL/GenBank/DDBJ databases">
        <title>Bird 10,000 Genomes (B10K) Project - Family phase.</title>
        <authorList>
            <person name="Zhang G."/>
        </authorList>
    </citation>
    <scope>NUCLEOTIDE SEQUENCE [LARGE SCALE GENOMIC DNA]</scope>
    <source>
        <strain evidence="7">B10K-DU-001-16</strain>
        <tissue evidence="7">Muscle</tissue>
    </source>
</reference>
<name>A0A7K9HQV1_9PICI</name>
<evidence type="ECO:0000256" key="2">
    <source>
        <dbReference type="ARBA" id="ARBA00022737"/>
    </source>
</evidence>
<feature type="domain" description="SRCR" evidence="6">
    <location>
        <begin position="128"/>
        <end position="172"/>
    </location>
</feature>
<sequence length="172" mass="18357">RCEGNIEIYYYGGRGTVCDDSWNLYDATVVCRQLGCGFAVSATSNSHFGEGTGSIYLDDVQCSGNESSLFQCRHNGWGIHNCGHKEDAGVICSVSTWMMCTVQGGSLPSSSAGTTAGASKTVAILTMLMLLNGMNHCEGCVEIYHYGGRGTMCDDNWDMNDATVVCRQLGCG</sequence>
<gene>
    <name evidence="7" type="primary">Dmbt1_8</name>
    <name evidence="7" type="ORF">BUCCAP_R05257</name>
</gene>
<feature type="non-terminal residue" evidence="7">
    <location>
        <position position="1"/>
    </location>
</feature>
<dbReference type="GO" id="GO:0004252">
    <property type="term" value="F:serine-type endopeptidase activity"/>
    <property type="evidence" value="ECO:0007669"/>
    <property type="project" value="TreeGrafter"/>
</dbReference>
<feature type="domain" description="SRCR" evidence="6">
    <location>
        <begin position="1"/>
        <end position="93"/>
    </location>
</feature>
<dbReference type="PRINTS" id="PR00258">
    <property type="entry name" value="SPERACTRCPTR"/>
</dbReference>
<dbReference type="GO" id="GO:0031638">
    <property type="term" value="P:zymogen activation"/>
    <property type="evidence" value="ECO:0007669"/>
    <property type="project" value="TreeGrafter"/>
</dbReference>
<feature type="non-terminal residue" evidence="7">
    <location>
        <position position="172"/>
    </location>
</feature>
<accession>A0A7K9HQV1</accession>
<dbReference type="PROSITE" id="PS50287">
    <property type="entry name" value="SRCR_2"/>
    <property type="match status" value="2"/>
</dbReference>
<evidence type="ECO:0000313" key="8">
    <source>
        <dbReference type="Proteomes" id="UP000534107"/>
    </source>
</evidence>
<evidence type="ECO:0000256" key="4">
    <source>
        <dbReference type="ARBA" id="ARBA00023180"/>
    </source>
</evidence>
<keyword evidence="2" id="KW-0677">Repeat</keyword>
<proteinExistence type="predicted"/>
<protein>
    <submittedName>
        <fullName evidence="7">DMBT1 protein</fullName>
    </submittedName>
</protein>
<evidence type="ECO:0000259" key="6">
    <source>
        <dbReference type="PROSITE" id="PS50287"/>
    </source>
</evidence>